<evidence type="ECO:0000313" key="3">
    <source>
        <dbReference type="Proteomes" id="UP000617628"/>
    </source>
</evidence>
<dbReference type="RefSeq" id="WP_200356832.1">
    <property type="nucleotide sequence ID" value="NZ_JAENIL010000033.1"/>
</dbReference>
<dbReference type="AlphaFoldDB" id="A0A934RVS0"/>
<protein>
    <submittedName>
        <fullName evidence="2">Uncharacterized protein</fullName>
    </submittedName>
</protein>
<keyword evidence="3" id="KW-1185">Reference proteome</keyword>
<feature type="signal peptide" evidence="1">
    <location>
        <begin position="1"/>
        <end position="28"/>
    </location>
</feature>
<accession>A0A934RVS0</accession>
<dbReference type="Proteomes" id="UP000617628">
    <property type="component" value="Unassembled WGS sequence"/>
</dbReference>
<proteinExistence type="predicted"/>
<evidence type="ECO:0000313" key="2">
    <source>
        <dbReference type="EMBL" id="MBK1878620.1"/>
    </source>
</evidence>
<gene>
    <name evidence="2" type="ORF">JIN87_17195</name>
</gene>
<dbReference type="EMBL" id="JAENIL010000033">
    <property type="protein sequence ID" value="MBK1878620.1"/>
    <property type="molecule type" value="Genomic_DNA"/>
</dbReference>
<keyword evidence="1" id="KW-0732">Signal</keyword>
<reference evidence="2" key="1">
    <citation type="submission" date="2021-01" db="EMBL/GenBank/DDBJ databases">
        <title>Modified the classification status of verrucomicrobia.</title>
        <authorList>
            <person name="Feng X."/>
        </authorList>
    </citation>
    <scope>NUCLEOTIDE SEQUENCE</scope>
    <source>
        <strain evidence="2">KCTC 13126</strain>
    </source>
</reference>
<sequence length="150" mass="16081">MKHIRIPKLATLAIVVLATSLFSTVSSAQDASVSATLILASNEGQGVDASLKQYERRLIRAFPFDTFKQQGTGNFKLRLNGTQTISFPGGQKVTVSYLSNEGGKYRLSAQWKKDSKTLTDMTVLASKGHPTVQAAGNSGGKLPLLILVVN</sequence>
<name>A0A934RVS0_9BACT</name>
<evidence type="ECO:0000256" key="1">
    <source>
        <dbReference type="SAM" id="SignalP"/>
    </source>
</evidence>
<organism evidence="2 3">
    <name type="scientific">Pelagicoccus mobilis</name>
    <dbReference type="NCBI Taxonomy" id="415221"/>
    <lineage>
        <taxon>Bacteria</taxon>
        <taxon>Pseudomonadati</taxon>
        <taxon>Verrucomicrobiota</taxon>
        <taxon>Opitutia</taxon>
        <taxon>Puniceicoccales</taxon>
        <taxon>Pelagicoccaceae</taxon>
        <taxon>Pelagicoccus</taxon>
    </lineage>
</organism>
<feature type="chain" id="PRO_5036883091" evidence="1">
    <location>
        <begin position="29"/>
        <end position="150"/>
    </location>
</feature>
<comment type="caution">
    <text evidence="2">The sequence shown here is derived from an EMBL/GenBank/DDBJ whole genome shotgun (WGS) entry which is preliminary data.</text>
</comment>